<dbReference type="InterPro" id="IPR027417">
    <property type="entry name" value="P-loop_NTPase"/>
</dbReference>
<evidence type="ECO:0000256" key="2">
    <source>
        <dbReference type="ARBA" id="ARBA00022801"/>
    </source>
</evidence>
<dbReference type="GO" id="GO:0004527">
    <property type="term" value="F:exonuclease activity"/>
    <property type="evidence" value="ECO:0007669"/>
    <property type="project" value="UniProtKB-KW"/>
</dbReference>
<dbReference type="PROSITE" id="PS51193">
    <property type="entry name" value="HELICASE_ATP_BIND_2"/>
    <property type="match status" value="1"/>
</dbReference>
<dbReference type="AlphaFoldDB" id="A0A943V040"/>
<reference evidence="8" key="1">
    <citation type="submission" date="2021-02" db="EMBL/GenBank/DDBJ databases">
        <title>Infant gut strain persistence is associated with maternal origin, phylogeny, and functional potential including surface adhesion and iron acquisition.</title>
        <authorList>
            <person name="Lou Y.C."/>
        </authorList>
    </citation>
    <scope>NUCLEOTIDE SEQUENCE</scope>
    <source>
        <strain evidence="8">L2_039_000G1_dasL2_039_000G1_concoct_11</strain>
    </source>
</reference>
<organism evidence="8 9">
    <name type="scientific">Slackia piriformis</name>
    <dbReference type="NCBI Taxonomy" id="626934"/>
    <lineage>
        <taxon>Bacteria</taxon>
        <taxon>Bacillati</taxon>
        <taxon>Actinomycetota</taxon>
        <taxon>Coriobacteriia</taxon>
        <taxon>Eggerthellales</taxon>
        <taxon>Eggerthellaceae</taxon>
        <taxon>Slackia</taxon>
    </lineage>
</organism>
<protein>
    <submittedName>
        <fullName evidence="8">DNA polymerase III subunit epsilon</fullName>
    </submittedName>
</protein>
<dbReference type="SMART" id="SM00479">
    <property type="entry name" value="EXOIII"/>
    <property type="match status" value="1"/>
</dbReference>
<dbReference type="SUPFAM" id="SSF52540">
    <property type="entry name" value="P-loop containing nucleoside triphosphate hydrolases"/>
    <property type="match status" value="1"/>
</dbReference>
<evidence type="ECO:0000259" key="7">
    <source>
        <dbReference type="PROSITE" id="PS51193"/>
    </source>
</evidence>
<proteinExistence type="inferred from homology"/>
<evidence type="ECO:0000256" key="3">
    <source>
        <dbReference type="ARBA" id="ARBA00022839"/>
    </source>
</evidence>
<dbReference type="SUPFAM" id="SSF53098">
    <property type="entry name" value="Ribonuclease H-like"/>
    <property type="match status" value="1"/>
</dbReference>
<dbReference type="GO" id="GO:0005524">
    <property type="term" value="F:ATP binding"/>
    <property type="evidence" value="ECO:0007669"/>
    <property type="project" value="UniProtKB-KW"/>
</dbReference>
<dbReference type="InterPro" id="IPR012337">
    <property type="entry name" value="RNaseH-like_sf"/>
</dbReference>
<dbReference type="Gene3D" id="3.40.50.300">
    <property type="entry name" value="P-loop containing nucleotide triphosphate hydrolases"/>
    <property type="match status" value="2"/>
</dbReference>
<dbReference type="GO" id="GO:0016818">
    <property type="term" value="F:hydrolase activity, acting on acid anhydrides, in phosphorus-containing anhydrides"/>
    <property type="evidence" value="ECO:0007669"/>
    <property type="project" value="InterPro"/>
</dbReference>
<dbReference type="CDD" id="cd06127">
    <property type="entry name" value="DEDDh"/>
    <property type="match status" value="1"/>
</dbReference>
<dbReference type="PANTHER" id="PTHR11472">
    <property type="entry name" value="DNA REPAIR DEAD HELICASE RAD3/XP-D SUBFAMILY MEMBER"/>
    <property type="match status" value="1"/>
</dbReference>
<evidence type="ECO:0000256" key="5">
    <source>
        <dbReference type="ARBA" id="ARBA00038058"/>
    </source>
</evidence>
<keyword evidence="3" id="KW-0540">Nuclease</keyword>
<keyword evidence="4" id="KW-0067">ATP-binding</keyword>
<dbReference type="InterPro" id="IPR045028">
    <property type="entry name" value="DinG/Rad3-like"/>
</dbReference>
<dbReference type="Pfam" id="PF13307">
    <property type="entry name" value="Helicase_C_2"/>
    <property type="match status" value="1"/>
</dbReference>
<evidence type="ECO:0000313" key="9">
    <source>
        <dbReference type="Proteomes" id="UP000727506"/>
    </source>
</evidence>
<evidence type="ECO:0000256" key="1">
    <source>
        <dbReference type="ARBA" id="ARBA00022741"/>
    </source>
</evidence>
<sequence>MKDSIMQNTSVYDFVSQGTPEDIARRYASLKERASRSDFGELDRNVVVLDTETTGFSQNHDELTQIAAARLERGEITDWFVTFVNPGKPIPDDVARLTNIHDEDVADAPSPEEARARLAAFVGDAMVVAHNAAFDKGFVTKSPAGYPLLENLWVDSLDLARIALPRLTSHRLIDLVKAFDAPLSTHRADADVEALCAVYRILLAAIQEMPIDLVEYIAGMVPVEEWPTGAVFACMADSMAALVEAEKGTQIQAKRYPMTLRGLRAARLAAPSGEASSEEAGRMPDAEAKRTDAPVEFPTVGEISAAFSADGIVGGLYEGFEPRIEQSIMAESVLRAFSTSTNLVVEAGTGVGKSMAYLMPSVLTALRNGVAVGVATKTNALLDQIVYKELPLLSRGLAEHGAGELEYVALKGFSHYPCLRMVDKLVHDGARSVTVMGKRVSQAPSLAALLSFIEQTEYDDMDSLKLDYKALPRYAFTTSSRDCLRRKCPYFGTQCFVHGVRKKAEHADIVVTNHSLFFCDLAADGGLLPEIRFWVVDEAHGAESEARRALAVKLDASEMVRLANRMASEDAKRNPFVRLERRAPLDGGTQPEASTLFFGLTERARERGRAFADAAIEFARHMKDLEGCDTNKGNRSYETIELWINDEVRSDERFASLRGFGKTFCERAERLITAGNELIAFLDGVDGVADCQRDIATVVIDAKEMLQSSELILEQADPRFVYAAKLSRKPERVAEELSAQVVDVGEVLGETLYEKTDSVVYASATVTIGDDFKTFMGAMGLGQGDASRADTCLLGSSYDFDAHMQVLVINDIPEPNQPGYLEALQGLLTRAHIAQQGSMLTLFTNRREMEACFDAVDPAMKEQGLRLVCQKWGVSTKGLRDDFLKDEHLSLFALKSFWEGFDAPGATLKGVVIPKLPFAKPTDPLSCERALRDSSAWSHYTLPQAVIEIKQAAGRLIRSSTDKGVLVLADKRLLTKGYGKTFLRSLPSRTIISCTTDEAVRIIASASGNGAS</sequence>
<comment type="caution">
    <text evidence="8">The sequence shown here is derived from an EMBL/GenBank/DDBJ whole genome shotgun (WGS) entry which is preliminary data.</text>
</comment>
<dbReference type="GO" id="GO:0003678">
    <property type="term" value="F:DNA helicase activity"/>
    <property type="evidence" value="ECO:0007669"/>
    <property type="project" value="TreeGrafter"/>
</dbReference>
<dbReference type="GO" id="GO:0003676">
    <property type="term" value="F:nucleic acid binding"/>
    <property type="evidence" value="ECO:0007669"/>
    <property type="project" value="InterPro"/>
</dbReference>
<feature type="region of interest" description="Disordered" evidence="6">
    <location>
        <begin position="269"/>
        <end position="289"/>
    </location>
</feature>
<dbReference type="GO" id="GO:0006139">
    <property type="term" value="P:nucleobase-containing compound metabolic process"/>
    <property type="evidence" value="ECO:0007669"/>
    <property type="project" value="InterPro"/>
</dbReference>
<gene>
    <name evidence="8" type="ORF">KH142_04635</name>
</gene>
<dbReference type="Gene3D" id="3.30.420.10">
    <property type="entry name" value="Ribonuclease H-like superfamily/Ribonuclease H"/>
    <property type="match status" value="1"/>
</dbReference>
<dbReference type="Pfam" id="PF00929">
    <property type="entry name" value="RNase_T"/>
    <property type="match status" value="1"/>
</dbReference>
<keyword evidence="3" id="KW-0269">Exonuclease</keyword>
<dbReference type="SMART" id="SM00491">
    <property type="entry name" value="HELICc2"/>
    <property type="match status" value="1"/>
</dbReference>
<dbReference type="InterPro" id="IPR014013">
    <property type="entry name" value="Helic_SF1/SF2_ATP-bd_DinG/Rad3"/>
</dbReference>
<feature type="domain" description="Helicase ATP-binding" evidence="7">
    <location>
        <begin position="312"/>
        <end position="586"/>
    </location>
</feature>
<dbReference type="PANTHER" id="PTHR11472:SF34">
    <property type="entry name" value="REGULATOR OF TELOMERE ELONGATION HELICASE 1"/>
    <property type="match status" value="1"/>
</dbReference>
<evidence type="ECO:0000313" key="8">
    <source>
        <dbReference type="EMBL" id="MBS6940761.1"/>
    </source>
</evidence>
<dbReference type="InterPro" id="IPR036397">
    <property type="entry name" value="RNaseH_sf"/>
</dbReference>
<dbReference type="InterPro" id="IPR006555">
    <property type="entry name" value="ATP-dep_Helicase_C"/>
</dbReference>
<dbReference type="FunFam" id="3.30.420.10:FF:000045">
    <property type="entry name" value="3'-5' exonuclease DinG"/>
    <property type="match status" value="1"/>
</dbReference>
<dbReference type="InterPro" id="IPR013520">
    <property type="entry name" value="Ribonucl_H"/>
</dbReference>
<evidence type="ECO:0000256" key="4">
    <source>
        <dbReference type="ARBA" id="ARBA00022840"/>
    </source>
</evidence>
<name>A0A943V040_9ACTN</name>
<keyword evidence="1" id="KW-0547">Nucleotide-binding</keyword>
<comment type="similarity">
    <text evidence="5">Belongs to the helicase family. DinG subfamily.</text>
</comment>
<dbReference type="EMBL" id="JAGZSV010000064">
    <property type="protein sequence ID" value="MBS6940761.1"/>
    <property type="molecule type" value="Genomic_DNA"/>
</dbReference>
<accession>A0A943V040</accession>
<evidence type="ECO:0000256" key="6">
    <source>
        <dbReference type="SAM" id="MobiDB-lite"/>
    </source>
</evidence>
<keyword evidence="2" id="KW-0378">Hydrolase</keyword>
<dbReference type="Proteomes" id="UP000727506">
    <property type="component" value="Unassembled WGS sequence"/>
</dbReference>
<feature type="compositionally biased region" description="Basic and acidic residues" evidence="6">
    <location>
        <begin position="279"/>
        <end position="289"/>
    </location>
</feature>